<gene>
    <name evidence="5" type="ORF">N7E81_10105</name>
</gene>
<accession>A0ABY6CUX0</accession>
<reference evidence="5" key="1">
    <citation type="submission" date="2022-10" db="EMBL/GenBank/DDBJ databases">
        <title>Comparative genomics and taxonomic characterization of three novel marine species of genus Reichenbachiella exhibiting antioxidant and polysaccharide degradation activities.</title>
        <authorList>
            <person name="Muhammad N."/>
            <person name="Lee Y.-J."/>
            <person name="Ko J."/>
            <person name="Kim S.-G."/>
        </authorList>
    </citation>
    <scope>NUCLEOTIDE SEQUENCE</scope>
    <source>
        <strain evidence="5">Wsw4-B4</strain>
    </source>
</reference>
<dbReference type="CDD" id="cd19481">
    <property type="entry name" value="RecA-like_protease"/>
    <property type="match status" value="1"/>
</dbReference>
<dbReference type="Gene3D" id="3.40.50.300">
    <property type="entry name" value="P-loop containing nucleotide triphosphate hydrolases"/>
    <property type="match status" value="1"/>
</dbReference>
<comment type="similarity">
    <text evidence="1">Belongs to the AAA ATPase family.</text>
</comment>
<organism evidence="5 6">
    <name type="scientific">Reichenbachiella carrageenanivorans</name>
    <dbReference type="NCBI Taxonomy" id="2979869"/>
    <lineage>
        <taxon>Bacteria</taxon>
        <taxon>Pseudomonadati</taxon>
        <taxon>Bacteroidota</taxon>
        <taxon>Cytophagia</taxon>
        <taxon>Cytophagales</taxon>
        <taxon>Reichenbachiellaceae</taxon>
        <taxon>Reichenbachiella</taxon>
    </lineage>
</organism>
<dbReference type="InterPro" id="IPR003959">
    <property type="entry name" value="ATPase_AAA_core"/>
</dbReference>
<dbReference type="InterPro" id="IPR003593">
    <property type="entry name" value="AAA+_ATPase"/>
</dbReference>
<dbReference type="InterPro" id="IPR050221">
    <property type="entry name" value="26S_Proteasome_ATPase"/>
</dbReference>
<dbReference type="InterPro" id="IPR027417">
    <property type="entry name" value="P-loop_NTPase"/>
</dbReference>
<keyword evidence="3 5" id="KW-0067">ATP-binding</keyword>
<dbReference type="EMBL" id="CP106735">
    <property type="protein sequence ID" value="UXX77721.1"/>
    <property type="molecule type" value="Genomic_DNA"/>
</dbReference>
<keyword evidence="6" id="KW-1185">Reference proteome</keyword>
<evidence type="ECO:0000313" key="5">
    <source>
        <dbReference type="EMBL" id="UXX77721.1"/>
    </source>
</evidence>
<keyword evidence="2" id="KW-0547">Nucleotide-binding</keyword>
<dbReference type="Gene3D" id="1.10.8.60">
    <property type="match status" value="1"/>
</dbReference>
<dbReference type="SMART" id="SM00382">
    <property type="entry name" value="AAA"/>
    <property type="match status" value="1"/>
</dbReference>
<protein>
    <submittedName>
        <fullName evidence="5">ATP-binding protein</fullName>
    </submittedName>
</protein>
<sequence length="443" mass="50555">MLVNSTLSLESDINWVRQGISLRVDQFFNQKEFKNELFEMAPKVENSDVYAKLLFEYNLTLGERFVLVLSLMPSLFPGALDKLRVTNPDTGQVYSEFGGAYVGAGVLVPTVETAIFLLAGSNISHRMEVQDLLGRSGRLVKHNLVCLDEVVQGMPPMSATLYPTNECLHKIFRGEDYHPNYSSSFPAQRLETGLDWEDLVLSYDTFDALQELDAWLMHHQEMQALHEVSKKFKRGYRALFYGPSGTGKTLTASLLGKKYGREVYHVDLAMMVSKFIGETEKNLKNIFDTAENKDWILFFDEADALFGKRTQASSSNDRHANQEVSYLLQRIEDYPGLIILASNLKSNMDQAFQRRFQSMVYFPIPSEYERQALWEKAFSAYLTLDDEVDLRHIAKRHELTGGAISNVLRYCTLMALKRNAKNVQADELDEGIRRELKKDGKTM</sequence>
<evidence type="ECO:0000313" key="6">
    <source>
        <dbReference type="Proteomes" id="UP001062165"/>
    </source>
</evidence>
<evidence type="ECO:0000256" key="2">
    <source>
        <dbReference type="ARBA" id="ARBA00022741"/>
    </source>
</evidence>
<feature type="domain" description="AAA+ ATPase" evidence="4">
    <location>
        <begin position="234"/>
        <end position="366"/>
    </location>
</feature>
<dbReference type="SUPFAM" id="SSF52540">
    <property type="entry name" value="P-loop containing nucleoside triphosphate hydrolases"/>
    <property type="match status" value="1"/>
</dbReference>
<dbReference type="RefSeq" id="WP_263049468.1">
    <property type="nucleotide sequence ID" value="NZ_CP106735.1"/>
</dbReference>
<evidence type="ECO:0000259" key="4">
    <source>
        <dbReference type="SMART" id="SM00382"/>
    </source>
</evidence>
<dbReference type="PANTHER" id="PTHR23073">
    <property type="entry name" value="26S PROTEASOME REGULATORY SUBUNIT"/>
    <property type="match status" value="1"/>
</dbReference>
<name>A0ABY6CUX0_9BACT</name>
<dbReference type="GO" id="GO:0005524">
    <property type="term" value="F:ATP binding"/>
    <property type="evidence" value="ECO:0007669"/>
    <property type="project" value="UniProtKB-KW"/>
</dbReference>
<evidence type="ECO:0000256" key="1">
    <source>
        <dbReference type="ARBA" id="ARBA00006914"/>
    </source>
</evidence>
<dbReference type="Pfam" id="PF00004">
    <property type="entry name" value="AAA"/>
    <property type="match status" value="1"/>
</dbReference>
<proteinExistence type="inferred from homology"/>
<dbReference type="Proteomes" id="UP001062165">
    <property type="component" value="Chromosome"/>
</dbReference>
<evidence type="ECO:0000256" key="3">
    <source>
        <dbReference type="ARBA" id="ARBA00022840"/>
    </source>
</evidence>